<dbReference type="OrthoDB" id="9763290at2"/>
<dbReference type="SUPFAM" id="SSF52402">
    <property type="entry name" value="Adenine nucleotide alpha hydrolases-like"/>
    <property type="match status" value="1"/>
</dbReference>
<dbReference type="EC" id="6.3.5.4" evidence="3"/>
<comment type="catalytic activity">
    <reaction evidence="7">
        <text>L-aspartate + L-glutamine + ATP + H2O = L-asparagine + L-glutamate + AMP + diphosphate + H(+)</text>
        <dbReference type="Rhea" id="RHEA:12228"/>
        <dbReference type="ChEBI" id="CHEBI:15377"/>
        <dbReference type="ChEBI" id="CHEBI:15378"/>
        <dbReference type="ChEBI" id="CHEBI:29985"/>
        <dbReference type="ChEBI" id="CHEBI:29991"/>
        <dbReference type="ChEBI" id="CHEBI:30616"/>
        <dbReference type="ChEBI" id="CHEBI:33019"/>
        <dbReference type="ChEBI" id="CHEBI:58048"/>
        <dbReference type="ChEBI" id="CHEBI:58359"/>
        <dbReference type="ChEBI" id="CHEBI:456215"/>
        <dbReference type="EC" id="6.3.5.4"/>
    </reaction>
</comment>
<dbReference type="Pfam" id="PF00733">
    <property type="entry name" value="Asn_synthase"/>
    <property type="match status" value="1"/>
</dbReference>
<evidence type="ECO:0000256" key="7">
    <source>
        <dbReference type="ARBA" id="ARBA00048741"/>
    </source>
</evidence>
<dbReference type="InterPro" id="IPR014729">
    <property type="entry name" value="Rossmann-like_a/b/a_fold"/>
</dbReference>
<evidence type="ECO:0000256" key="3">
    <source>
        <dbReference type="ARBA" id="ARBA00012737"/>
    </source>
</evidence>
<dbReference type="CDD" id="cd00712">
    <property type="entry name" value="AsnB"/>
    <property type="match status" value="1"/>
</dbReference>
<dbReference type="GO" id="GO:0005524">
    <property type="term" value="F:ATP binding"/>
    <property type="evidence" value="ECO:0007669"/>
    <property type="project" value="UniProtKB-KW"/>
</dbReference>
<dbReference type="PANTHER" id="PTHR43284:SF1">
    <property type="entry name" value="ASPARAGINE SYNTHETASE"/>
    <property type="match status" value="1"/>
</dbReference>
<evidence type="ECO:0000256" key="6">
    <source>
        <dbReference type="ARBA" id="ARBA00022962"/>
    </source>
</evidence>
<dbReference type="InterPro" id="IPR051786">
    <property type="entry name" value="ASN_synthetase/amidase"/>
</dbReference>
<dbReference type="Proteomes" id="UP000305709">
    <property type="component" value="Unassembled WGS sequence"/>
</dbReference>
<comment type="caution">
    <text evidence="10">The sequence shown here is derived from an EMBL/GenBank/DDBJ whole genome shotgun (WGS) entry which is preliminary data.</text>
</comment>
<proteinExistence type="inferred from homology"/>
<sequence length="644" mass="71726">MSGICGLFRLDGAPAESADPMIARLRRRGPEASRTHVEGSVSLGHALLATTPEALHEVMPLTDSTTGCTITADVRLDNREELIAALRISNPKIGDGELLLRAWLAWGEACLDHLLGDFAFAIWDPRNRQLFAARDHMGLRPFAYAHVPGRILAFASEVVAVLAAPDVPHRIDEGRIADFLYSGLEGLGFTSTFFKDVQRLPPAHCLTASSTGLSVRRYWSLAPGPELRLPSNESYAEAFLDIFTEAVRCRLRGVGPVGSMLSGGMDSGSIVAVATRLLAEEGRGPLPTFSLVGPDPDTCKETRAIRAAMTMSNLQCYVLDWSQPETWPTDLVRDLNQIDEPFDGHIDILRGIYGAAQAAGVKVVLDGAAGDVVLSAGNRIEELVRLLRWREAWRESKGEWEFYPGGPRPWRTFAASVRRAATPDWARRLRRSWQTYFSGLPEHRLISPEFAARSDLVGRLARDREQTLLGRHSNSVAHAHTIQRAFLTAARERYDRVASAYGVECRDPFLDRRFIGFCLRLPASQRLSDGWPKVIQRRAMAGRLPDEVRWRKGKEHLGFTLTKAMFATWPDWTQRLAEARPLLANYVCRDVIDRILADDQSVVADQWNLLYLALWLDRHRHSEHSQSLGSAIGATFSNSFSSDM</sequence>
<evidence type="ECO:0000256" key="1">
    <source>
        <dbReference type="ARBA" id="ARBA00005187"/>
    </source>
</evidence>
<dbReference type="Pfam" id="PF13537">
    <property type="entry name" value="GATase_7"/>
    <property type="match status" value="1"/>
</dbReference>
<feature type="binding site" evidence="8">
    <location>
        <position position="95"/>
    </location>
    <ligand>
        <name>L-glutamine</name>
        <dbReference type="ChEBI" id="CHEBI:58359"/>
    </ligand>
</feature>
<dbReference type="AlphaFoldDB" id="A0A5C4NDT0"/>
<accession>A0A5C4NDT0</accession>
<reference evidence="10 11" key="1">
    <citation type="submission" date="2019-06" db="EMBL/GenBank/DDBJ databases">
        <authorList>
            <person name="Jiang L."/>
        </authorList>
    </citation>
    <scope>NUCLEOTIDE SEQUENCE [LARGE SCALE GENOMIC DNA]</scope>
    <source>
        <strain evidence="10 11">YIM 48858</strain>
    </source>
</reference>
<name>A0A5C4NDT0_9RHOB</name>
<dbReference type="InterPro" id="IPR029055">
    <property type="entry name" value="Ntn_hydrolases_N"/>
</dbReference>
<feature type="domain" description="Glutamine amidotransferase type-2" evidence="9">
    <location>
        <begin position="5"/>
        <end position="211"/>
    </location>
</feature>
<dbReference type="RefSeq" id="WP_139081751.1">
    <property type="nucleotide sequence ID" value="NZ_VDFV01000013.1"/>
</dbReference>
<keyword evidence="4 8" id="KW-0547">Nucleotide-binding</keyword>
<evidence type="ECO:0000313" key="11">
    <source>
        <dbReference type="Proteomes" id="UP000305709"/>
    </source>
</evidence>
<evidence type="ECO:0000256" key="2">
    <source>
        <dbReference type="ARBA" id="ARBA00005752"/>
    </source>
</evidence>
<evidence type="ECO:0000256" key="5">
    <source>
        <dbReference type="ARBA" id="ARBA00022840"/>
    </source>
</evidence>
<dbReference type="PROSITE" id="PS51278">
    <property type="entry name" value="GATASE_TYPE_2"/>
    <property type="match status" value="1"/>
</dbReference>
<dbReference type="Gene3D" id="3.40.50.620">
    <property type="entry name" value="HUPs"/>
    <property type="match status" value="1"/>
</dbReference>
<dbReference type="GO" id="GO:0006529">
    <property type="term" value="P:asparagine biosynthetic process"/>
    <property type="evidence" value="ECO:0007669"/>
    <property type="project" value="InterPro"/>
</dbReference>
<dbReference type="PIRSF" id="PIRSF001589">
    <property type="entry name" value="Asn_synthetase_glu-h"/>
    <property type="match status" value="1"/>
</dbReference>
<dbReference type="Gene3D" id="3.60.20.10">
    <property type="entry name" value="Glutamine Phosphoribosylpyrophosphate, subunit 1, domain 1"/>
    <property type="match status" value="1"/>
</dbReference>
<evidence type="ECO:0000256" key="4">
    <source>
        <dbReference type="ARBA" id="ARBA00022741"/>
    </source>
</evidence>
<dbReference type="InterPro" id="IPR017932">
    <property type="entry name" value="GATase_2_dom"/>
</dbReference>
<dbReference type="CDD" id="cd01991">
    <property type="entry name" value="Asn_synthase_B_C"/>
    <property type="match status" value="1"/>
</dbReference>
<comment type="pathway">
    <text evidence="1">Amino-acid biosynthesis; L-asparagine biosynthesis; L-asparagine from L-aspartate (L-Gln route): step 1/1.</text>
</comment>
<dbReference type="GO" id="GO:0004066">
    <property type="term" value="F:asparagine synthase (glutamine-hydrolyzing) activity"/>
    <property type="evidence" value="ECO:0007669"/>
    <property type="project" value="UniProtKB-EC"/>
</dbReference>
<keyword evidence="11" id="KW-1185">Reference proteome</keyword>
<dbReference type="PANTHER" id="PTHR43284">
    <property type="entry name" value="ASPARAGINE SYNTHETASE (GLUTAMINE-HYDROLYZING)"/>
    <property type="match status" value="1"/>
</dbReference>
<dbReference type="InterPro" id="IPR033738">
    <property type="entry name" value="AsnB_N"/>
</dbReference>
<dbReference type="InterPro" id="IPR006426">
    <property type="entry name" value="Asn_synth_AEB"/>
</dbReference>
<dbReference type="InterPro" id="IPR001962">
    <property type="entry name" value="Asn_synthase"/>
</dbReference>
<dbReference type="EMBL" id="VDFV01000013">
    <property type="protein sequence ID" value="TNC71488.1"/>
    <property type="molecule type" value="Genomic_DNA"/>
</dbReference>
<evidence type="ECO:0000259" key="9">
    <source>
        <dbReference type="PROSITE" id="PS51278"/>
    </source>
</evidence>
<protein>
    <recommendedName>
        <fullName evidence="3">asparagine synthase (glutamine-hydrolyzing)</fullName>
        <ecNumber evidence="3">6.3.5.4</ecNumber>
    </recommendedName>
</protein>
<evidence type="ECO:0000256" key="8">
    <source>
        <dbReference type="PIRSR" id="PIRSR001589-2"/>
    </source>
</evidence>
<comment type="similarity">
    <text evidence="2">Belongs to the asparagine synthetase family.</text>
</comment>
<keyword evidence="5 8" id="KW-0067">ATP-binding</keyword>
<gene>
    <name evidence="10" type="ORF">FHG71_11105</name>
</gene>
<keyword evidence="6" id="KW-0315">Glutamine amidotransferase</keyword>
<evidence type="ECO:0000313" key="10">
    <source>
        <dbReference type="EMBL" id="TNC71488.1"/>
    </source>
</evidence>
<organism evidence="10 11">
    <name type="scientific">Rubellimicrobium roseum</name>
    <dbReference type="NCBI Taxonomy" id="687525"/>
    <lineage>
        <taxon>Bacteria</taxon>
        <taxon>Pseudomonadati</taxon>
        <taxon>Pseudomonadota</taxon>
        <taxon>Alphaproteobacteria</taxon>
        <taxon>Rhodobacterales</taxon>
        <taxon>Roseobacteraceae</taxon>
        <taxon>Rubellimicrobium</taxon>
    </lineage>
</organism>
<dbReference type="SUPFAM" id="SSF56235">
    <property type="entry name" value="N-terminal nucleophile aminohydrolases (Ntn hydrolases)"/>
    <property type="match status" value="1"/>
</dbReference>